<dbReference type="InterPro" id="IPR007657">
    <property type="entry name" value="Glycosyltransferase_61"/>
</dbReference>
<keyword evidence="2 5" id="KW-0808">Transferase</keyword>
<dbReference type="RefSeq" id="WP_290001658.1">
    <property type="nucleotide sequence ID" value="NZ_JAUEPH010000006.1"/>
</dbReference>
<feature type="domain" description="Glycosyltransferase 61 catalytic" evidence="4">
    <location>
        <begin position="100"/>
        <end position="267"/>
    </location>
</feature>
<sequence>MKKVNVKRKLPENLDPGDKKLFEPALNATFSILPILELENVAILQDTVFDPKKFKFYSEHTHTKGLGFLPIGKRILHCSIRKWRTVDHAMWVKDEWSANYFHWLTDCLPRIWEGMRKSEAKKVLLLDSFKQLPFVTQSLKLIGLEPEFYSSNENIWVKKLVLTSRTATFPNFNVPLTQLTRDKLRKNSEKAPHRKIYISRRFAPKRKSHNAKDVELLVKKYGFEVIYAEKMSLKKQIELMSETETLVCLHGAALTNMLFLPDNASVVELRNVGDSINQCYFNLASALNLKYYYTLNKGDSKNTISTNFTIDLESLEEVLQNFQS</sequence>
<evidence type="ECO:0000313" key="6">
    <source>
        <dbReference type="Proteomes" id="UP001171916"/>
    </source>
</evidence>
<comment type="caution">
    <text evidence="5">The sequence shown here is derived from an EMBL/GenBank/DDBJ whole genome shotgun (WGS) entry which is preliminary data.</text>
</comment>
<dbReference type="InterPro" id="IPR049625">
    <property type="entry name" value="Glyco_transf_61_cat"/>
</dbReference>
<evidence type="ECO:0000313" key="5">
    <source>
        <dbReference type="EMBL" id="MDN3205362.1"/>
    </source>
</evidence>
<dbReference type="PANTHER" id="PTHR20961">
    <property type="entry name" value="GLYCOSYLTRANSFERASE"/>
    <property type="match status" value="1"/>
</dbReference>
<keyword evidence="6" id="KW-1185">Reference proteome</keyword>
<evidence type="ECO:0000256" key="3">
    <source>
        <dbReference type="ARBA" id="ARBA00023180"/>
    </source>
</evidence>
<protein>
    <submittedName>
        <fullName evidence="5">Glycosyltransferase family 61 protein</fullName>
        <ecNumber evidence="5">2.4.-.-</ecNumber>
    </submittedName>
</protein>
<evidence type="ECO:0000259" key="4">
    <source>
        <dbReference type="Pfam" id="PF04577"/>
    </source>
</evidence>
<proteinExistence type="predicted"/>
<dbReference type="Proteomes" id="UP001171916">
    <property type="component" value="Unassembled WGS sequence"/>
</dbReference>
<accession>A0ABT7YFU5</accession>
<gene>
    <name evidence="5" type="ORF">QVH07_14455</name>
</gene>
<organism evidence="5 6">
    <name type="scientific">Algoriphagus sediminis</name>
    <dbReference type="NCBI Taxonomy" id="3057113"/>
    <lineage>
        <taxon>Bacteria</taxon>
        <taxon>Pseudomonadati</taxon>
        <taxon>Bacteroidota</taxon>
        <taxon>Cytophagia</taxon>
        <taxon>Cytophagales</taxon>
        <taxon>Cyclobacteriaceae</taxon>
        <taxon>Algoriphagus</taxon>
    </lineage>
</organism>
<evidence type="ECO:0000256" key="2">
    <source>
        <dbReference type="ARBA" id="ARBA00022679"/>
    </source>
</evidence>
<dbReference type="EC" id="2.4.-.-" evidence="5"/>
<keyword evidence="3" id="KW-0325">Glycoprotein</keyword>
<dbReference type="GO" id="GO:0016757">
    <property type="term" value="F:glycosyltransferase activity"/>
    <property type="evidence" value="ECO:0007669"/>
    <property type="project" value="UniProtKB-KW"/>
</dbReference>
<reference evidence="5" key="1">
    <citation type="submission" date="2023-06" db="EMBL/GenBank/DDBJ databases">
        <title>Robiginitalea aurantiacus sp. nov. and Algoriphagus sediminis sp. nov., isolated from coastal sediment.</title>
        <authorList>
            <person name="Zhou Z.Y."/>
            <person name="An J."/>
            <person name="Jia Y.W."/>
            <person name="Du Z.J."/>
        </authorList>
    </citation>
    <scope>NUCLEOTIDE SEQUENCE</scope>
    <source>
        <strain evidence="5">C2-7</strain>
    </source>
</reference>
<dbReference type="Pfam" id="PF04577">
    <property type="entry name" value="Glyco_transf_61"/>
    <property type="match status" value="1"/>
</dbReference>
<evidence type="ECO:0000256" key="1">
    <source>
        <dbReference type="ARBA" id="ARBA00022676"/>
    </source>
</evidence>
<keyword evidence="1 5" id="KW-0328">Glycosyltransferase</keyword>
<dbReference type="EMBL" id="JAUEPH010000006">
    <property type="protein sequence ID" value="MDN3205362.1"/>
    <property type="molecule type" value="Genomic_DNA"/>
</dbReference>
<name>A0ABT7YFU5_9BACT</name>